<sequence length="762" mass="85720">MNLYGLDYSLFDLGFADPTLIESLSGSNPMIIDRRNREREEENLLKLSNSILRNIKRNSSPPRHRHDGTSPLPLGMDWSPAPLNWDGPNTIWPHDFHTGWSYCVTVPSWSILSESEGSEPVVFYRVQVGLQSPEGVTTTRGVLRRFNDFLKLSSDLKRSFRKNSLPPAPPKGLLRMKSRTLLEEQDSSQRRRSLEDWMANVLSDIDFSRSAPVACFLELEAAVRSSFHESMPNVNLSCNSGSLADPFSSHSDVSVPAGTSALASNYGNDSTDGASEIGSALCVEERYSEFDNGNPISDDNLSSLTEATANEAMCENNNATLSKDFSEGKKEKYLQKIHDERSNLDKIHIDASDNLPHHDIIENSPGLKNSPMVGHAKGLLRESPLEDTSCTPNQISNLWEDQDNGTSSKYSESGEASEALHMLASSGLQFSHDTLLVLPMAEQQKVLTIVQQRLGTSKTGTEYLIAKLHQELALRQYLTTKVKDLETELESTKKSDKENLEQALSIERERCSQMQCDVEELRRKCMEMEFRLKAELDEKAHAESTETSIIKENEALPEELDYAREQLKNLQMCHGEVDLKSKSDVKLLVREVKSLRNSQSELQRELDRMAKERTEFETRLQEERTKRERIDAVNAKLLHECQILRSQLAESCIYFLSEQEKLKTDPSGAVDMLTTLENRIGLFLTQAQLLAQDVATPATSSSAENDDMMTTDYELRKMLTDLLIDNVILRKQANLVTRCALNMVDASPDNSEIVKDEASMKL</sequence>
<evidence type="ECO:0000313" key="13">
    <source>
        <dbReference type="EMBL" id="KAK4395349.1"/>
    </source>
</evidence>
<keyword evidence="6" id="KW-0653">Protein transport</keyword>
<evidence type="ECO:0000256" key="8">
    <source>
        <dbReference type="ARBA" id="ARBA00023136"/>
    </source>
</evidence>
<feature type="compositionally biased region" description="Polar residues" evidence="11">
    <location>
        <begin position="386"/>
        <end position="411"/>
    </location>
</feature>
<evidence type="ECO:0000256" key="4">
    <source>
        <dbReference type="ARBA" id="ARBA00022490"/>
    </source>
</evidence>
<gene>
    <name evidence="13" type="ORF">Sango_1689200</name>
</gene>
<keyword evidence="3" id="KW-0813">Transport</keyword>
<dbReference type="PROSITE" id="PS50195">
    <property type="entry name" value="PX"/>
    <property type="match status" value="1"/>
</dbReference>
<evidence type="ECO:0000256" key="11">
    <source>
        <dbReference type="SAM" id="MobiDB-lite"/>
    </source>
</evidence>
<comment type="function">
    <text evidence="9">Acts as an effector of RABF2A and RABF2B. Involved in vacuolar transport of storage proteins. Regulates membrane trafficking to protein storage vacuoles (PSVs). Binds specifically to phosphatidylinositol 3-monophosphate (PtdIns3P).</text>
</comment>
<evidence type="ECO:0000256" key="6">
    <source>
        <dbReference type="ARBA" id="ARBA00022927"/>
    </source>
</evidence>
<dbReference type="InterPro" id="IPR036871">
    <property type="entry name" value="PX_dom_sf"/>
</dbReference>
<reference evidence="13" key="1">
    <citation type="submission" date="2020-06" db="EMBL/GenBank/DDBJ databases">
        <authorList>
            <person name="Li T."/>
            <person name="Hu X."/>
            <person name="Zhang T."/>
            <person name="Song X."/>
            <person name="Zhang H."/>
            <person name="Dai N."/>
            <person name="Sheng W."/>
            <person name="Hou X."/>
            <person name="Wei L."/>
        </authorList>
    </citation>
    <scope>NUCLEOTIDE SEQUENCE</scope>
    <source>
        <strain evidence="13">K16</strain>
        <tissue evidence="13">Leaf</tissue>
    </source>
</reference>
<keyword evidence="4" id="KW-0963">Cytoplasm</keyword>
<feature type="coiled-coil region" evidence="10">
    <location>
        <begin position="497"/>
        <end position="538"/>
    </location>
</feature>
<comment type="caution">
    <text evidence="13">The sequence shown here is derived from an EMBL/GenBank/DDBJ whole genome shotgun (WGS) entry which is preliminary data.</text>
</comment>
<comment type="subcellular location">
    <subcellularLocation>
        <location evidence="2">Cytoplasm</location>
        <location evidence="2">Cytosol</location>
    </subcellularLocation>
    <subcellularLocation>
        <location evidence="1">Endosome membrane</location>
        <topology evidence="1">Peripheral membrane protein</topology>
    </subcellularLocation>
</comment>
<evidence type="ECO:0000256" key="5">
    <source>
        <dbReference type="ARBA" id="ARBA00022753"/>
    </source>
</evidence>
<dbReference type="PANTHER" id="PTHR46856:SF3">
    <property type="entry name" value="PX DOMAIN-CONTAINING PROTEIN EREX"/>
    <property type="match status" value="1"/>
</dbReference>
<dbReference type="SMART" id="SM00312">
    <property type="entry name" value="PX"/>
    <property type="match status" value="1"/>
</dbReference>
<dbReference type="GO" id="GO:0035091">
    <property type="term" value="F:phosphatidylinositol binding"/>
    <property type="evidence" value="ECO:0007669"/>
    <property type="project" value="InterPro"/>
</dbReference>
<evidence type="ECO:0000313" key="14">
    <source>
        <dbReference type="Proteomes" id="UP001289374"/>
    </source>
</evidence>
<feature type="coiled-coil region" evidence="10">
    <location>
        <begin position="585"/>
        <end position="626"/>
    </location>
</feature>
<dbReference type="GO" id="GO:0005829">
    <property type="term" value="C:cytosol"/>
    <property type="evidence" value="ECO:0007669"/>
    <property type="project" value="UniProtKB-SubCell"/>
</dbReference>
<accession>A0AAE1WL60</accession>
<dbReference type="AlphaFoldDB" id="A0AAE1WL60"/>
<evidence type="ECO:0000256" key="1">
    <source>
        <dbReference type="ARBA" id="ARBA00004481"/>
    </source>
</evidence>
<dbReference type="SUPFAM" id="SSF64268">
    <property type="entry name" value="PX domain"/>
    <property type="match status" value="1"/>
</dbReference>
<dbReference type="GO" id="GO:0010008">
    <property type="term" value="C:endosome membrane"/>
    <property type="evidence" value="ECO:0007669"/>
    <property type="project" value="UniProtKB-SubCell"/>
</dbReference>
<dbReference type="GO" id="GO:0015031">
    <property type="term" value="P:protein transport"/>
    <property type="evidence" value="ECO:0007669"/>
    <property type="project" value="UniProtKB-KW"/>
</dbReference>
<keyword evidence="5" id="KW-0967">Endosome</keyword>
<protein>
    <submittedName>
        <fullName evidence="13">PX domain-containing protein EREX</fullName>
    </submittedName>
</protein>
<feature type="region of interest" description="Disordered" evidence="11">
    <location>
        <begin position="384"/>
        <end position="413"/>
    </location>
</feature>
<evidence type="ECO:0000256" key="9">
    <source>
        <dbReference type="ARBA" id="ARBA00055681"/>
    </source>
</evidence>
<evidence type="ECO:0000256" key="2">
    <source>
        <dbReference type="ARBA" id="ARBA00004514"/>
    </source>
</evidence>
<keyword evidence="14" id="KW-1185">Reference proteome</keyword>
<dbReference type="FunFam" id="3.30.1520.10:FF:000060">
    <property type="entry name" value="Phox (PX) domain-containing protein"/>
    <property type="match status" value="1"/>
</dbReference>
<organism evidence="13 14">
    <name type="scientific">Sesamum angolense</name>
    <dbReference type="NCBI Taxonomy" id="2727404"/>
    <lineage>
        <taxon>Eukaryota</taxon>
        <taxon>Viridiplantae</taxon>
        <taxon>Streptophyta</taxon>
        <taxon>Embryophyta</taxon>
        <taxon>Tracheophyta</taxon>
        <taxon>Spermatophyta</taxon>
        <taxon>Magnoliopsida</taxon>
        <taxon>eudicotyledons</taxon>
        <taxon>Gunneridae</taxon>
        <taxon>Pentapetalae</taxon>
        <taxon>asterids</taxon>
        <taxon>lamiids</taxon>
        <taxon>Lamiales</taxon>
        <taxon>Pedaliaceae</taxon>
        <taxon>Sesamum</taxon>
    </lineage>
</organism>
<dbReference type="Pfam" id="PF00787">
    <property type="entry name" value="PX"/>
    <property type="match status" value="1"/>
</dbReference>
<dbReference type="EMBL" id="JACGWL010000009">
    <property type="protein sequence ID" value="KAK4395349.1"/>
    <property type="molecule type" value="Genomic_DNA"/>
</dbReference>
<evidence type="ECO:0000256" key="10">
    <source>
        <dbReference type="SAM" id="Coils"/>
    </source>
</evidence>
<name>A0AAE1WL60_9LAMI</name>
<dbReference type="InterPro" id="IPR044588">
    <property type="entry name" value="EREX-like"/>
</dbReference>
<evidence type="ECO:0000256" key="7">
    <source>
        <dbReference type="ARBA" id="ARBA00023054"/>
    </source>
</evidence>
<keyword evidence="8" id="KW-0472">Membrane</keyword>
<evidence type="ECO:0000256" key="3">
    <source>
        <dbReference type="ARBA" id="ARBA00022448"/>
    </source>
</evidence>
<dbReference type="Proteomes" id="UP001289374">
    <property type="component" value="Unassembled WGS sequence"/>
</dbReference>
<evidence type="ECO:0000259" key="12">
    <source>
        <dbReference type="PROSITE" id="PS50195"/>
    </source>
</evidence>
<feature type="domain" description="PX" evidence="12">
    <location>
        <begin position="102"/>
        <end position="224"/>
    </location>
</feature>
<dbReference type="PANTHER" id="PTHR46856">
    <property type="entry name" value="PX DOMAIN-CONTAINING PROTEIN EREL1-RELATED"/>
    <property type="match status" value="1"/>
</dbReference>
<dbReference type="Gene3D" id="3.30.1520.10">
    <property type="entry name" value="Phox-like domain"/>
    <property type="match status" value="1"/>
</dbReference>
<reference evidence="13" key="2">
    <citation type="journal article" date="2024" name="Plant">
        <title>Genomic evolution and insights into agronomic trait innovations of Sesamum species.</title>
        <authorList>
            <person name="Miao H."/>
            <person name="Wang L."/>
            <person name="Qu L."/>
            <person name="Liu H."/>
            <person name="Sun Y."/>
            <person name="Le M."/>
            <person name="Wang Q."/>
            <person name="Wei S."/>
            <person name="Zheng Y."/>
            <person name="Lin W."/>
            <person name="Duan Y."/>
            <person name="Cao H."/>
            <person name="Xiong S."/>
            <person name="Wang X."/>
            <person name="Wei L."/>
            <person name="Li C."/>
            <person name="Ma Q."/>
            <person name="Ju M."/>
            <person name="Zhao R."/>
            <person name="Li G."/>
            <person name="Mu C."/>
            <person name="Tian Q."/>
            <person name="Mei H."/>
            <person name="Zhang T."/>
            <person name="Gao T."/>
            <person name="Zhang H."/>
        </authorList>
    </citation>
    <scope>NUCLEOTIDE SEQUENCE</scope>
    <source>
        <strain evidence="13">K16</strain>
    </source>
</reference>
<proteinExistence type="predicted"/>
<keyword evidence="7 10" id="KW-0175">Coiled coil</keyword>
<dbReference type="InterPro" id="IPR001683">
    <property type="entry name" value="PX_dom"/>
</dbReference>